<dbReference type="Pfam" id="PF00628">
    <property type="entry name" value="PHD"/>
    <property type="match status" value="1"/>
</dbReference>
<dbReference type="GO" id="GO:0008270">
    <property type="term" value="F:zinc ion binding"/>
    <property type="evidence" value="ECO:0007669"/>
    <property type="project" value="UniProtKB-KW"/>
</dbReference>
<dbReference type="AlphaFoldDB" id="A0AAV7IIM9"/>
<comment type="caution">
    <text evidence="6">The sequence shown here is derived from an EMBL/GenBank/DDBJ whole genome shotgun (WGS) entry which is preliminary data.</text>
</comment>
<dbReference type="EMBL" id="JAHXZJ010001119">
    <property type="protein sequence ID" value="KAH0553938.1"/>
    <property type="molecule type" value="Genomic_DNA"/>
</dbReference>
<reference evidence="6 7" key="1">
    <citation type="journal article" date="2021" name="J. Hered.">
        <title>A chromosome-level genome assembly of the parasitoid wasp, Cotesia glomerata (Hymenoptera: Braconidae).</title>
        <authorList>
            <person name="Pinto B.J."/>
            <person name="Weis J.J."/>
            <person name="Gamble T."/>
            <person name="Ode P.J."/>
            <person name="Paul R."/>
            <person name="Zaspel J.M."/>
        </authorList>
    </citation>
    <scope>NUCLEOTIDE SEQUENCE [LARGE SCALE GENOMIC DNA]</scope>
    <source>
        <strain evidence="6">CgM1</strain>
    </source>
</reference>
<sequence>MPPKISKQFICKVCSRAIIYKNVIQCTFCDDCYHSRCIGISSDQVYSSTVNKWTCPPCANRLGIRIVSGFSVSDSDDGAKKKASSLGSDDGDKTIAKWENMLEKQIQRFLSDLQSKFESQFEKFNCAVEDNLSDIKNEIIKISKQTPNIDNKLSDLNDRIAELEEKMKSFTPQLTEDIAE</sequence>
<feature type="domain" description="PHD-type" evidence="5">
    <location>
        <begin position="8"/>
        <end position="61"/>
    </location>
</feature>
<evidence type="ECO:0000313" key="6">
    <source>
        <dbReference type="EMBL" id="KAH0553938.1"/>
    </source>
</evidence>
<dbReference type="SUPFAM" id="SSF57903">
    <property type="entry name" value="FYVE/PHD zinc finger"/>
    <property type="match status" value="1"/>
</dbReference>
<dbReference type="Proteomes" id="UP000826195">
    <property type="component" value="Unassembled WGS sequence"/>
</dbReference>
<gene>
    <name evidence="6" type="ORF">KQX54_006009</name>
</gene>
<evidence type="ECO:0000259" key="5">
    <source>
        <dbReference type="PROSITE" id="PS50016"/>
    </source>
</evidence>
<organism evidence="6 7">
    <name type="scientific">Cotesia glomerata</name>
    <name type="common">Lepidopteran parasitic wasp</name>
    <name type="synonym">Apanteles glomeratus</name>
    <dbReference type="NCBI Taxonomy" id="32391"/>
    <lineage>
        <taxon>Eukaryota</taxon>
        <taxon>Metazoa</taxon>
        <taxon>Ecdysozoa</taxon>
        <taxon>Arthropoda</taxon>
        <taxon>Hexapoda</taxon>
        <taxon>Insecta</taxon>
        <taxon>Pterygota</taxon>
        <taxon>Neoptera</taxon>
        <taxon>Endopterygota</taxon>
        <taxon>Hymenoptera</taxon>
        <taxon>Apocrita</taxon>
        <taxon>Ichneumonoidea</taxon>
        <taxon>Braconidae</taxon>
        <taxon>Microgastrinae</taxon>
        <taxon>Cotesia</taxon>
    </lineage>
</organism>
<keyword evidence="1" id="KW-0479">Metal-binding</keyword>
<evidence type="ECO:0000256" key="3">
    <source>
        <dbReference type="ARBA" id="ARBA00022833"/>
    </source>
</evidence>
<evidence type="ECO:0000256" key="2">
    <source>
        <dbReference type="ARBA" id="ARBA00022771"/>
    </source>
</evidence>
<dbReference type="Gene3D" id="3.30.40.10">
    <property type="entry name" value="Zinc/RING finger domain, C3HC4 (zinc finger)"/>
    <property type="match status" value="1"/>
</dbReference>
<dbReference type="PROSITE" id="PS01359">
    <property type="entry name" value="ZF_PHD_1"/>
    <property type="match status" value="1"/>
</dbReference>
<dbReference type="InterPro" id="IPR019787">
    <property type="entry name" value="Znf_PHD-finger"/>
</dbReference>
<dbReference type="InterPro" id="IPR013083">
    <property type="entry name" value="Znf_RING/FYVE/PHD"/>
</dbReference>
<evidence type="ECO:0000256" key="4">
    <source>
        <dbReference type="PROSITE-ProRule" id="PRU00146"/>
    </source>
</evidence>
<dbReference type="InterPro" id="IPR019786">
    <property type="entry name" value="Zinc_finger_PHD-type_CS"/>
</dbReference>
<proteinExistence type="predicted"/>
<name>A0AAV7IIM9_COTGL</name>
<keyword evidence="3" id="KW-0862">Zinc</keyword>
<evidence type="ECO:0000313" key="7">
    <source>
        <dbReference type="Proteomes" id="UP000826195"/>
    </source>
</evidence>
<dbReference type="InterPro" id="IPR011011">
    <property type="entry name" value="Znf_FYVE_PHD"/>
</dbReference>
<dbReference type="PROSITE" id="PS50016">
    <property type="entry name" value="ZF_PHD_2"/>
    <property type="match status" value="1"/>
</dbReference>
<protein>
    <recommendedName>
        <fullName evidence="5">PHD-type domain-containing protein</fullName>
    </recommendedName>
</protein>
<evidence type="ECO:0000256" key="1">
    <source>
        <dbReference type="ARBA" id="ARBA00022723"/>
    </source>
</evidence>
<keyword evidence="2 4" id="KW-0863">Zinc-finger</keyword>
<keyword evidence="7" id="KW-1185">Reference proteome</keyword>
<dbReference type="SMART" id="SM00249">
    <property type="entry name" value="PHD"/>
    <property type="match status" value="1"/>
</dbReference>
<dbReference type="InterPro" id="IPR001965">
    <property type="entry name" value="Znf_PHD"/>
</dbReference>
<accession>A0AAV7IIM9</accession>